<organism evidence="1 2">
    <name type="scientific">Fusarium tricinctum</name>
    <dbReference type="NCBI Taxonomy" id="61284"/>
    <lineage>
        <taxon>Eukaryota</taxon>
        <taxon>Fungi</taxon>
        <taxon>Dikarya</taxon>
        <taxon>Ascomycota</taxon>
        <taxon>Pezizomycotina</taxon>
        <taxon>Sordariomycetes</taxon>
        <taxon>Hypocreomycetidae</taxon>
        <taxon>Hypocreales</taxon>
        <taxon>Nectriaceae</taxon>
        <taxon>Fusarium</taxon>
        <taxon>Fusarium tricinctum species complex</taxon>
    </lineage>
</organism>
<sequence>MSLNLLPCGRFIASMRIGATCLSVSLFTLLSTILTAPSKHCVHRGNIPHRLLRSRCSKPTVFQYEYFSYVTGEG</sequence>
<comment type="caution">
    <text evidence="1">The sequence shown here is derived from an EMBL/GenBank/DDBJ whole genome shotgun (WGS) entry which is preliminary data.</text>
</comment>
<dbReference type="EMBL" id="JAGPXF010000002">
    <property type="protein sequence ID" value="KAH7257486.1"/>
    <property type="molecule type" value="Genomic_DNA"/>
</dbReference>
<proteinExistence type="predicted"/>
<evidence type="ECO:0000313" key="1">
    <source>
        <dbReference type="EMBL" id="KAH7257486.1"/>
    </source>
</evidence>
<keyword evidence="2" id="KW-1185">Reference proteome</keyword>
<accession>A0A8K0S211</accession>
<protein>
    <submittedName>
        <fullName evidence="1">Uncharacterized protein</fullName>
    </submittedName>
</protein>
<dbReference type="AlphaFoldDB" id="A0A8K0S211"/>
<reference evidence="1" key="1">
    <citation type="journal article" date="2021" name="Nat. Commun.">
        <title>Genetic determinants of endophytism in the Arabidopsis root mycobiome.</title>
        <authorList>
            <person name="Mesny F."/>
            <person name="Miyauchi S."/>
            <person name="Thiergart T."/>
            <person name="Pickel B."/>
            <person name="Atanasova L."/>
            <person name="Karlsson M."/>
            <person name="Huettel B."/>
            <person name="Barry K.W."/>
            <person name="Haridas S."/>
            <person name="Chen C."/>
            <person name="Bauer D."/>
            <person name="Andreopoulos W."/>
            <person name="Pangilinan J."/>
            <person name="LaButti K."/>
            <person name="Riley R."/>
            <person name="Lipzen A."/>
            <person name="Clum A."/>
            <person name="Drula E."/>
            <person name="Henrissat B."/>
            <person name="Kohler A."/>
            <person name="Grigoriev I.V."/>
            <person name="Martin F.M."/>
            <person name="Hacquard S."/>
        </authorList>
    </citation>
    <scope>NUCLEOTIDE SEQUENCE</scope>
    <source>
        <strain evidence="1">MPI-SDFR-AT-0068</strain>
    </source>
</reference>
<dbReference type="Proteomes" id="UP000813427">
    <property type="component" value="Unassembled WGS sequence"/>
</dbReference>
<name>A0A8K0S211_9HYPO</name>
<evidence type="ECO:0000313" key="2">
    <source>
        <dbReference type="Proteomes" id="UP000813427"/>
    </source>
</evidence>
<gene>
    <name evidence="1" type="ORF">BKA59DRAFT_470359</name>
</gene>